<evidence type="ECO:0000313" key="2">
    <source>
        <dbReference type="EMBL" id="ROQ90785.1"/>
    </source>
</evidence>
<dbReference type="EMBL" id="RJVA01000014">
    <property type="protein sequence ID" value="ROQ90785.1"/>
    <property type="molecule type" value="Genomic_DNA"/>
</dbReference>
<gene>
    <name evidence="2" type="ORF">EDC27_2679</name>
</gene>
<organism evidence="2 3">
    <name type="scientific">Desulfosoma caldarium</name>
    <dbReference type="NCBI Taxonomy" id="610254"/>
    <lineage>
        <taxon>Bacteria</taxon>
        <taxon>Pseudomonadati</taxon>
        <taxon>Thermodesulfobacteriota</taxon>
        <taxon>Syntrophobacteria</taxon>
        <taxon>Syntrophobacterales</taxon>
        <taxon>Syntrophobacteraceae</taxon>
        <taxon>Desulfosoma</taxon>
    </lineage>
</organism>
<feature type="region of interest" description="Disordered" evidence="1">
    <location>
        <begin position="77"/>
        <end position="119"/>
    </location>
</feature>
<comment type="caution">
    <text evidence="2">The sequence shown here is derived from an EMBL/GenBank/DDBJ whole genome shotgun (WGS) entry which is preliminary data.</text>
</comment>
<reference evidence="2 3" key="1">
    <citation type="submission" date="2018-11" db="EMBL/GenBank/DDBJ databases">
        <title>Genomic Encyclopedia of Type Strains, Phase IV (KMG-IV): sequencing the most valuable type-strain genomes for metagenomic binning, comparative biology and taxonomic classification.</title>
        <authorList>
            <person name="Goeker M."/>
        </authorList>
    </citation>
    <scope>NUCLEOTIDE SEQUENCE [LARGE SCALE GENOMIC DNA]</scope>
    <source>
        <strain evidence="2 3">DSM 22027</strain>
    </source>
</reference>
<accession>A0A3N1UHP1</accession>
<protein>
    <submittedName>
        <fullName evidence="2">Uncharacterized protein</fullName>
    </submittedName>
</protein>
<dbReference type="Proteomes" id="UP000276223">
    <property type="component" value="Unassembled WGS sequence"/>
</dbReference>
<evidence type="ECO:0000256" key="1">
    <source>
        <dbReference type="SAM" id="MobiDB-lite"/>
    </source>
</evidence>
<sequence>MVSLMTLSHFMASLLSTPHMKPEPARTSLKPKRPRNFRGKDHADPAQNPLELVRESVSSDQEVCPEIAYVGAEHGVMRVSAKPPSPISSKKNRALQRTDGTEPKTHSRTSSSGLRTPFPLQLDLPNQRIRPGVENLLFQFTQSLRSMPLHEYPSRAHSFDTHPTCP</sequence>
<evidence type="ECO:0000313" key="3">
    <source>
        <dbReference type="Proteomes" id="UP000276223"/>
    </source>
</evidence>
<proteinExistence type="predicted"/>
<feature type="region of interest" description="Disordered" evidence="1">
    <location>
        <begin position="18"/>
        <end position="48"/>
    </location>
</feature>
<dbReference type="AlphaFoldDB" id="A0A3N1UHP1"/>
<name>A0A3N1UHP1_9BACT</name>
<keyword evidence="3" id="KW-1185">Reference proteome</keyword>